<feature type="domain" description="SET" evidence="1">
    <location>
        <begin position="51"/>
        <end position="179"/>
    </location>
</feature>
<organism evidence="2 3">
    <name type="scientific">Aromia moschata</name>
    <dbReference type="NCBI Taxonomy" id="1265417"/>
    <lineage>
        <taxon>Eukaryota</taxon>
        <taxon>Metazoa</taxon>
        <taxon>Ecdysozoa</taxon>
        <taxon>Arthropoda</taxon>
        <taxon>Hexapoda</taxon>
        <taxon>Insecta</taxon>
        <taxon>Pterygota</taxon>
        <taxon>Neoptera</taxon>
        <taxon>Endopterygota</taxon>
        <taxon>Coleoptera</taxon>
        <taxon>Polyphaga</taxon>
        <taxon>Cucujiformia</taxon>
        <taxon>Chrysomeloidea</taxon>
        <taxon>Cerambycidae</taxon>
        <taxon>Cerambycinae</taxon>
        <taxon>Callichromatini</taxon>
        <taxon>Aromia</taxon>
    </lineage>
</organism>
<dbReference type="Proteomes" id="UP001162162">
    <property type="component" value="Unassembled WGS sequence"/>
</dbReference>
<dbReference type="GO" id="GO:0043516">
    <property type="term" value="P:regulation of DNA damage response, signal transduction by p53 class mediator"/>
    <property type="evidence" value="ECO:0007669"/>
    <property type="project" value="TreeGrafter"/>
</dbReference>
<dbReference type="EMBL" id="JAPWTK010000020">
    <property type="protein sequence ID" value="KAJ8957966.1"/>
    <property type="molecule type" value="Genomic_DNA"/>
</dbReference>
<protein>
    <recommendedName>
        <fullName evidence="1">SET domain-containing protein</fullName>
    </recommendedName>
</protein>
<evidence type="ECO:0000313" key="2">
    <source>
        <dbReference type="EMBL" id="KAJ8957966.1"/>
    </source>
</evidence>
<comment type="caution">
    <text evidence="2">The sequence shown here is derived from an EMBL/GenBank/DDBJ whole genome shotgun (WGS) entry which is preliminary data.</text>
</comment>
<dbReference type="Gene3D" id="2.170.270.10">
    <property type="entry name" value="SET domain"/>
    <property type="match status" value="1"/>
</dbReference>
<gene>
    <name evidence="2" type="ORF">NQ318_001966</name>
</gene>
<evidence type="ECO:0000259" key="1">
    <source>
        <dbReference type="PROSITE" id="PS50280"/>
    </source>
</evidence>
<dbReference type="GO" id="GO:0005700">
    <property type="term" value="C:polytene chromosome"/>
    <property type="evidence" value="ECO:0007669"/>
    <property type="project" value="TreeGrafter"/>
</dbReference>
<dbReference type="InterPro" id="IPR046341">
    <property type="entry name" value="SET_dom_sf"/>
</dbReference>
<reference evidence="2" key="1">
    <citation type="journal article" date="2023" name="Insect Mol. Biol.">
        <title>Genome sequencing provides insights into the evolution of gene families encoding plant cell wall-degrading enzymes in longhorned beetles.</title>
        <authorList>
            <person name="Shin N.R."/>
            <person name="Okamura Y."/>
            <person name="Kirsch R."/>
            <person name="Pauchet Y."/>
        </authorList>
    </citation>
    <scope>NUCLEOTIDE SEQUENCE</scope>
    <source>
        <strain evidence="2">AMC_N1</strain>
    </source>
</reference>
<evidence type="ECO:0000313" key="3">
    <source>
        <dbReference type="Proteomes" id="UP001162162"/>
    </source>
</evidence>
<dbReference type="InterPro" id="IPR047266">
    <property type="entry name" value="KMT5A-like_SET"/>
</dbReference>
<dbReference type="InterPro" id="IPR051760">
    <property type="entry name" value="KMT5A"/>
</dbReference>
<dbReference type="SMART" id="SM00317">
    <property type="entry name" value="SET"/>
    <property type="match status" value="1"/>
</dbReference>
<dbReference type="PANTHER" id="PTHR46167">
    <property type="entry name" value="N-LYSINE METHYLTRANSFERASE KMT5A"/>
    <property type="match status" value="1"/>
</dbReference>
<dbReference type="PANTHER" id="PTHR46167:SF1">
    <property type="entry name" value="N-LYSINE METHYLTRANSFERASE KMT5A"/>
    <property type="match status" value="1"/>
</dbReference>
<dbReference type="AlphaFoldDB" id="A0AAV8Z1F5"/>
<dbReference type="CDD" id="cd10528">
    <property type="entry name" value="SET_SETD8"/>
    <property type="match status" value="1"/>
</dbReference>
<accession>A0AAV8Z1F5</accession>
<dbReference type="GO" id="GO:0042799">
    <property type="term" value="F:histone H4K20 methyltransferase activity"/>
    <property type="evidence" value="ECO:0007669"/>
    <property type="project" value="TreeGrafter"/>
</dbReference>
<sequence length="194" mass="22701">MYKMVKALFKQKRQGRCAFRQKTSESLNHKVTDYFSVRKSIRRTKGEVLEERKRLLEYALKKGIEDGLEVGVFATKHFQKGEFVVEYSGELIDVNEAYRREEVYEQDETTGCYMYYFKYNEQQYCIDATAESGKFGRLVNHSRNGNLLTKAVMVDGVPRLALIAKVDIKRDQELLYDYGDRSKESLVHHPWLAS</sequence>
<dbReference type="InterPro" id="IPR001214">
    <property type="entry name" value="SET_dom"/>
</dbReference>
<dbReference type="GO" id="GO:0006357">
    <property type="term" value="P:regulation of transcription by RNA polymerase II"/>
    <property type="evidence" value="ECO:0007669"/>
    <property type="project" value="TreeGrafter"/>
</dbReference>
<dbReference type="SUPFAM" id="SSF82199">
    <property type="entry name" value="SET domain"/>
    <property type="match status" value="1"/>
</dbReference>
<keyword evidence="3" id="KW-1185">Reference proteome</keyword>
<dbReference type="Pfam" id="PF00856">
    <property type="entry name" value="SET"/>
    <property type="match status" value="1"/>
</dbReference>
<name>A0AAV8Z1F5_9CUCU</name>
<dbReference type="PROSITE" id="PS50280">
    <property type="entry name" value="SET"/>
    <property type="match status" value="1"/>
</dbReference>
<proteinExistence type="predicted"/>
<dbReference type="GO" id="GO:0005634">
    <property type="term" value="C:nucleus"/>
    <property type="evidence" value="ECO:0007669"/>
    <property type="project" value="TreeGrafter"/>
</dbReference>